<evidence type="ECO:0000313" key="4">
    <source>
        <dbReference type="Proteomes" id="UP001202328"/>
    </source>
</evidence>
<feature type="compositionally biased region" description="Polar residues" evidence="1">
    <location>
        <begin position="1"/>
        <end position="12"/>
    </location>
</feature>
<dbReference type="AlphaFoldDB" id="A0AAD4SHU9"/>
<feature type="region of interest" description="Disordered" evidence="1">
    <location>
        <begin position="1"/>
        <end position="30"/>
    </location>
</feature>
<dbReference type="EMBL" id="JAJJMB010010439">
    <property type="protein sequence ID" value="KAI3908734.1"/>
    <property type="molecule type" value="Genomic_DNA"/>
</dbReference>
<dbReference type="Proteomes" id="UP001202328">
    <property type="component" value="Unassembled WGS sequence"/>
</dbReference>
<dbReference type="PANTHER" id="PTHR33127:SF5">
    <property type="entry name" value="TRANSMEMBRANE PROTEIN"/>
    <property type="match status" value="1"/>
</dbReference>
<gene>
    <name evidence="3" type="ORF">MKW98_029284</name>
</gene>
<proteinExistence type="predicted"/>
<dbReference type="Pfam" id="PF03478">
    <property type="entry name" value="Beta-prop_KIB1-4"/>
    <property type="match status" value="2"/>
</dbReference>
<keyword evidence="4" id="KW-1185">Reference proteome</keyword>
<sequence length="775" mass="88835">MDKQLASGSGSAKASHERSEQQRPPIPMAAPWLVFPHGEGRKFQNFYNPCEPNNRNCIKSIPEMQGRSCYHKPSHQGWLIVIGNVGDNSVPNSNLDDCFLWNSVSSETIQLPNLDSQSFSTETNQYSLYDLVLSSPPLQSNISDPDNLGCVVYLLFKFVDYLKLQNPKDMCVLAFCRPGDKQWRTKVLPLTAPDDDRNMLRIDSLICFRSKLYAFCNGSLDNGWVTQIEIQKLWHQVFYLEHWVESGNEIFKVHLNCSQRGFKKVASTHIFKLDFSSMTWVLLKSLDDHVLLLCSNKDRLQPRKCYSTSTSCCSAADMGLERGCLFYTLLEDQTLYTFEVEDSATTVIMPCLELPTPWFLPTWIMMPTTEYRHIDGKRKRITDFLVRQATTEPSIGEENMSRLNIGGGELEALKRWDFLTQFDTTVEIARFLHPVDYIHFRLTCKENSAILPALNRKSASKRTTTTTYLSPWLISIFEDNEDIICNMIDPMHGNEKYLMKLSDQLLVGATIRFSKDGWLLLSNGKKTVFCYNPFTREMTRLPDLPDNYVLGGMSFSSIPTSRDCLVIAISNWFEISGYNEINFLVTRPGKSATYWDVYDFDYEGYTEDNSMPCINNPVFYNGAFYCLDYNGMLGVFSMKSFPSWTVLSKSLKQFGGFYPSYLVECDEKLLLVNLGQSGKSIDVYRLDDSEMVWVKLNSLGKHALFVSYTSSFSAVAPRSCMENKIYFSRLYSERILYYSLDTCRCHCVGSDQHSLQDFHNTKNRLSSSWIEPRSS</sequence>
<protein>
    <recommendedName>
        <fullName evidence="2">KIB1-4 beta-propeller domain-containing protein</fullName>
    </recommendedName>
</protein>
<feature type="domain" description="KIB1-4 beta-propeller" evidence="2">
    <location>
        <begin position="497"/>
        <end position="729"/>
    </location>
</feature>
<evidence type="ECO:0000313" key="3">
    <source>
        <dbReference type="EMBL" id="KAI3908734.1"/>
    </source>
</evidence>
<dbReference type="InterPro" id="IPR005174">
    <property type="entry name" value="KIB1-4_b-propeller"/>
</dbReference>
<name>A0AAD4SHU9_9MAGN</name>
<comment type="caution">
    <text evidence="3">The sequence shown here is derived from an EMBL/GenBank/DDBJ whole genome shotgun (WGS) entry which is preliminary data.</text>
</comment>
<reference evidence="3" key="1">
    <citation type="submission" date="2022-04" db="EMBL/GenBank/DDBJ databases">
        <title>A functionally conserved STORR gene fusion in Papaver species that diverged 16.8 million years ago.</title>
        <authorList>
            <person name="Catania T."/>
        </authorList>
    </citation>
    <scope>NUCLEOTIDE SEQUENCE</scope>
    <source>
        <strain evidence="3">S-188037</strain>
    </source>
</reference>
<accession>A0AAD4SHU9</accession>
<dbReference type="PANTHER" id="PTHR33127">
    <property type="entry name" value="TRANSMEMBRANE PROTEIN"/>
    <property type="match status" value="1"/>
</dbReference>
<organism evidence="3 4">
    <name type="scientific">Papaver atlanticum</name>
    <dbReference type="NCBI Taxonomy" id="357466"/>
    <lineage>
        <taxon>Eukaryota</taxon>
        <taxon>Viridiplantae</taxon>
        <taxon>Streptophyta</taxon>
        <taxon>Embryophyta</taxon>
        <taxon>Tracheophyta</taxon>
        <taxon>Spermatophyta</taxon>
        <taxon>Magnoliopsida</taxon>
        <taxon>Ranunculales</taxon>
        <taxon>Papaveraceae</taxon>
        <taxon>Papaveroideae</taxon>
        <taxon>Papaver</taxon>
    </lineage>
</organism>
<feature type="domain" description="KIB1-4 beta-propeller" evidence="2">
    <location>
        <begin position="58"/>
        <end position="328"/>
    </location>
</feature>
<evidence type="ECO:0000256" key="1">
    <source>
        <dbReference type="SAM" id="MobiDB-lite"/>
    </source>
</evidence>
<dbReference type="InterPro" id="IPR011043">
    <property type="entry name" value="Gal_Oxase/kelch_b-propeller"/>
</dbReference>
<dbReference type="SUPFAM" id="SSF50965">
    <property type="entry name" value="Galactose oxidase, central domain"/>
    <property type="match status" value="1"/>
</dbReference>
<evidence type="ECO:0000259" key="2">
    <source>
        <dbReference type="Pfam" id="PF03478"/>
    </source>
</evidence>